<dbReference type="OrthoDB" id="2940229at2759"/>
<feature type="region of interest" description="Disordered" evidence="1">
    <location>
        <begin position="777"/>
        <end position="886"/>
    </location>
</feature>
<feature type="compositionally biased region" description="Basic and acidic residues" evidence="1">
    <location>
        <begin position="677"/>
        <end position="690"/>
    </location>
</feature>
<feature type="compositionally biased region" description="Polar residues" evidence="1">
    <location>
        <begin position="658"/>
        <end position="668"/>
    </location>
</feature>
<evidence type="ECO:0000313" key="3">
    <source>
        <dbReference type="Proteomes" id="UP000307440"/>
    </source>
</evidence>
<dbReference type="STRING" id="230819.A0A5C3KI67"/>
<feature type="compositionally biased region" description="Basic and acidic residues" evidence="1">
    <location>
        <begin position="935"/>
        <end position="949"/>
    </location>
</feature>
<feature type="region of interest" description="Disordered" evidence="1">
    <location>
        <begin position="506"/>
        <end position="698"/>
    </location>
</feature>
<dbReference type="EMBL" id="ML210324">
    <property type="protein sequence ID" value="TFK19810.1"/>
    <property type="molecule type" value="Genomic_DNA"/>
</dbReference>
<feature type="compositionally biased region" description="Polar residues" evidence="1">
    <location>
        <begin position="828"/>
        <end position="839"/>
    </location>
</feature>
<dbReference type="PANTHER" id="PTHR35711:SF1">
    <property type="entry name" value="ECTODERMAL, ISOFORM F"/>
    <property type="match status" value="1"/>
</dbReference>
<organism evidence="2 3">
    <name type="scientific">Coprinopsis marcescibilis</name>
    <name type="common">Agaric fungus</name>
    <name type="synonym">Psathyrella marcescibilis</name>
    <dbReference type="NCBI Taxonomy" id="230819"/>
    <lineage>
        <taxon>Eukaryota</taxon>
        <taxon>Fungi</taxon>
        <taxon>Dikarya</taxon>
        <taxon>Basidiomycota</taxon>
        <taxon>Agaricomycotina</taxon>
        <taxon>Agaricomycetes</taxon>
        <taxon>Agaricomycetidae</taxon>
        <taxon>Agaricales</taxon>
        <taxon>Agaricineae</taxon>
        <taxon>Psathyrellaceae</taxon>
        <taxon>Coprinopsis</taxon>
    </lineage>
</organism>
<feature type="compositionally biased region" description="Low complexity" evidence="1">
    <location>
        <begin position="393"/>
        <end position="415"/>
    </location>
</feature>
<feature type="region of interest" description="Disordered" evidence="1">
    <location>
        <begin position="935"/>
        <end position="978"/>
    </location>
</feature>
<evidence type="ECO:0000313" key="2">
    <source>
        <dbReference type="EMBL" id="TFK19810.1"/>
    </source>
</evidence>
<feature type="compositionally biased region" description="Acidic residues" evidence="1">
    <location>
        <begin position="950"/>
        <end position="960"/>
    </location>
</feature>
<feature type="compositionally biased region" description="Acidic residues" evidence="1">
    <location>
        <begin position="567"/>
        <end position="579"/>
    </location>
</feature>
<dbReference type="AlphaFoldDB" id="A0A5C3KI67"/>
<protein>
    <submittedName>
        <fullName evidence="2">Uncharacterized protein</fullName>
    </submittedName>
</protein>
<feature type="compositionally biased region" description="Low complexity" evidence="1">
    <location>
        <begin position="452"/>
        <end position="469"/>
    </location>
</feature>
<feature type="compositionally biased region" description="Low complexity" evidence="1">
    <location>
        <begin position="197"/>
        <end position="210"/>
    </location>
</feature>
<sequence length="978" mass="109039">MAPKRKQQSAESSAKRPRHRASFPALPVTDHPTRPQFLTPHKPKLRPYPLQPSDSPSNPFGRTRTQTLITSLPPPTKYARHITLRFQFVRRDVARDPTGVYRVVQVPLTYTFVHLRVLISFLFGVELDQAQRGTDDDHLFKVKNSVKLWRPETKGGYINSGKTWAKLSSTRDPFRWRDAAEDEEDVDVADADMAYDSCSSSSSSISSGSSPAQKRKRGTKPKHWEWHDEEEFTIDHAWPKGINLRHGIVYVHSPHVQVHITINQTHIAQRRGKGNTPHVFTARGRVYLHNDPPPLPSPTPSLSLSLSPKKRKTNHPIPSIFKSTTHKGIIFPKSHSTLQGLVFPKRTMTASASTTAAAAVTTNLPQARRASIFPKLSPTPGIFARLNRPTSLSASASPASAASTTSTSHTSSLSPAFPPTPPVKPTLTTTTISRTNTMTTNSSPSKRRRSASESPLTSASASATTNPPTDHQDRTSHSPVKRARTRMRSADELWWVLDAKFEQEQGAQEGLHREAWEQQDEEVGDAEQQEEDDEEAGLTDEDADGELEAEDEEERDELDPDVHPQGDEDEYEDDDEDQENHEMSDAHPFFLGGSTTSTTQGLARKRKRPEDEDEDERAYDDNEDRSFEDGEGDDDEEPEEEDQIDQLVSSSDDDNESTHQTGYDSSYSDFPDEEGENDPHQRSRKKENLKAHLPPRHWNYPEDRFAVYLGWFVAKWDSGLGVSRLFQDAGSKHGAQALVAGQTRLEANSEVKSGKKRFEALFVDDGDDTATYAVAEADADDTALPDTPSLTSASTSQSTYPIPSSPSSRPSHHPTPGHYASSPAFPPRTSSPDHTSSYYPSPVKRVRVLDPSFPSSSPPPATLESESFSSFSTHPPNPSFSSPSKHTANLFLHLPYAYAYKNTPAPHLAGAHRLRFERVERRLERAKRVMGEVEWGKLDEGGKEQKGEETDGDGEEEKEDETTRLRRIIHNSAHELEV</sequence>
<dbReference type="Proteomes" id="UP000307440">
    <property type="component" value="Unassembled WGS sequence"/>
</dbReference>
<feature type="region of interest" description="Disordered" evidence="1">
    <location>
        <begin position="1"/>
        <end position="72"/>
    </location>
</feature>
<feature type="region of interest" description="Disordered" evidence="1">
    <location>
        <begin position="196"/>
        <end position="223"/>
    </location>
</feature>
<feature type="compositionally biased region" description="Acidic residues" evidence="1">
    <location>
        <begin position="611"/>
        <end position="623"/>
    </location>
</feature>
<accession>A0A5C3KI67</accession>
<proteinExistence type="predicted"/>
<feature type="region of interest" description="Disordered" evidence="1">
    <location>
        <begin position="291"/>
        <end position="319"/>
    </location>
</feature>
<evidence type="ECO:0000256" key="1">
    <source>
        <dbReference type="SAM" id="MobiDB-lite"/>
    </source>
</evidence>
<dbReference type="PANTHER" id="PTHR35711">
    <property type="entry name" value="EXPRESSED PROTEIN"/>
    <property type="match status" value="1"/>
</dbReference>
<feature type="compositionally biased region" description="Acidic residues" evidence="1">
    <location>
        <begin position="629"/>
        <end position="644"/>
    </location>
</feature>
<feature type="compositionally biased region" description="Acidic residues" evidence="1">
    <location>
        <begin position="517"/>
        <end position="559"/>
    </location>
</feature>
<feature type="region of interest" description="Disordered" evidence="1">
    <location>
        <begin position="393"/>
        <end position="486"/>
    </location>
</feature>
<feature type="compositionally biased region" description="Polar residues" evidence="1">
    <location>
        <begin position="52"/>
        <end position="70"/>
    </location>
</feature>
<keyword evidence="3" id="KW-1185">Reference proteome</keyword>
<reference evidence="2 3" key="1">
    <citation type="journal article" date="2019" name="Nat. Ecol. Evol.">
        <title>Megaphylogeny resolves global patterns of mushroom evolution.</title>
        <authorList>
            <person name="Varga T."/>
            <person name="Krizsan K."/>
            <person name="Foldi C."/>
            <person name="Dima B."/>
            <person name="Sanchez-Garcia M."/>
            <person name="Sanchez-Ramirez S."/>
            <person name="Szollosi G.J."/>
            <person name="Szarkandi J.G."/>
            <person name="Papp V."/>
            <person name="Albert L."/>
            <person name="Andreopoulos W."/>
            <person name="Angelini C."/>
            <person name="Antonin V."/>
            <person name="Barry K.W."/>
            <person name="Bougher N.L."/>
            <person name="Buchanan P."/>
            <person name="Buyck B."/>
            <person name="Bense V."/>
            <person name="Catcheside P."/>
            <person name="Chovatia M."/>
            <person name="Cooper J."/>
            <person name="Damon W."/>
            <person name="Desjardin D."/>
            <person name="Finy P."/>
            <person name="Geml J."/>
            <person name="Haridas S."/>
            <person name="Hughes K."/>
            <person name="Justo A."/>
            <person name="Karasinski D."/>
            <person name="Kautmanova I."/>
            <person name="Kiss B."/>
            <person name="Kocsube S."/>
            <person name="Kotiranta H."/>
            <person name="LaButti K.M."/>
            <person name="Lechner B.E."/>
            <person name="Liimatainen K."/>
            <person name="Lipzen A."/>
            <person name="Lukacs Z."/>
            <person name="Mihaltcheva S."/>
            <person name="Morgado L.N."/>
            <person name="Niskanen T."/>
            <person name="Noordeloos M.E."/>
            <person name="Ohm R.A."/>
            <person name="Ortiz-Santana B."/>
            <person name="Ovrebo C."/>
            <person name="Racz N."/>
            <person name="Riley R."/>
            <person name="Savchenko A."/>
            <person name="Shiryaev A."/>
            <person name="Soop K."/>
            <person name="Spirin V."/>
            <person name="Szebenyi C."/>
            <person name="Tomsovsky M."/>
            <person name="Tulloss R.E."/>
            <person name="Uehling J."/>
            <person name="Grigoriev I.V."/>
            <person name="Vagvolgyi C."/>
            <person name="Papp T."/>
            <person name="Martin F.M."/>
            <person name="Miettinen O."/>
            <person name="Hibbett D.S."/>
            <person name="Nagy L.G."/>
        </authorList>
    </citation>
    <scope>NUCLEOTIDE SEQUENCE [LARGE SCALE GENOMIC DNA]</scope>
    <source>
        <strain evidence="2 3">CBS 121175</strain>
    </source>
</reference>
<feature type="compositionally biased region" description="Low complexity" evidence="1">
    <location>
        <begin position="784"/>
        <end position="818"/>
    </location>
</feature>
<feature type="compositionally biased region" description="Low complexity" evidence="1">
    <location>
        <begin position="425"/>
        <end position="444"/>
    </location>
</feature>
<name>A0A5C3KI67_COPMA</name>
<gene>
    <name evidence="2" type="ORF">FA15DRAFT_697307</name>
</gene>